<dbReference type="SUPFAM" id="SSF52283">
    <property type="entry name" value="Formate/glycerate dehydrogenase catalytic domain-like"/>
    <property type="match status" value="1"/>
</dbReference>
<dbReference type="PROSITE" id="PS00671">
    <property type="entry name" value="D_2_HYDROXYACID_DH_3"/>
    <property type="match status" value="1"/>
</dbReference>
<dbReference type="Gene3D" id="3.40.50.720">
    <property type="entry name" value="NAD(P)-binding Rossmann-like Domain"/>
    <property type="match status" value="2"/>
</dbReference>
<dbReference type="SUPFAM" id="SSF51735">
    <property type="entry name" value="NAD(P)-binding Rossmann-fold domains"/>
    <property type="match status" value="1"/>
</dbReference>
<dbReference type="Proteomes" id="UP000829069">
    <property type="component" value="Chromosome"/>
</dbReference>
<feature type="domain" description="D-isomer specific 2-hydroxyacid dehydrogenase NAD-binding" evidence="3">
    <location>
        <begin position="114"/>
        <end position="285"/>
    </location>
</feature>
<evidence type="ECO:0000256" key="1">
    <source>
        <dbReference type="ARBA" id="ARBA00023002"/>
    </source>
</evidence>
<keyword evidence="5" id="KW-1185">Reference proteome</keyword>
<protein>
    <submittedName>
        <fullName evidence="4">2-hydroxyacid dehydrogenase</fullName>
    </submittedName>
</protein>
<gene>
    <name evidence="4" type="ORF">MNQ99_04495</name>
</gene>
<evidence type="ECO:0000313" key="4">
    <source>
        <dbReference type="EMBL" id="UNK46623.1"/>
    </source>
</evidence>
<dbReference type="CDD" id="cd12166">
    <property type="entry name" value="2-Hacid_dh_7"/>
    <property type="match status" value="1"/>
</dbReference>
<dbReference type="PANTHER" id="PTHR10996:SF178">
    <property type="entry name" value="2-HYDROXYACID DEHYDROGENASE YGL185C-RELATED"/>
    <property type="match status" value="1"/>
</dbReference>
<dbReference type="InterPro" id="IPR006140">
    <property type="entry name" value="D-isomer_DH_NAD-bd"/>
</dbReference>
<reference evidence="4 5" key="1">
    <citation type="submission" date="2022-03" db="EMBL/GenBank/DDBJ databases">
        <title>Isotopic signatures of nitrous oxide derived from detoxification processes.</title>
        <authorList>
            <person name="Behrendt U."/>
            <person name="Buchen C."/>
            <person name="Well R."/>
            <person name="Ulrich A."/>
            <person name="Rohe L."/>
            <person name="Kolb S."/>
            <person name="Schloter M."/>
            <person name="Horn M.A."/>
            <person name="Augustin J."/>
        </authorList>
    </citation>
    <scope>NUCLEOTIDE SEQUENCE [LARGE SCALE GENOMIC DNA]</scope>
    <source>
        <strain evidence="4 5">S4-C24</strain>
    </source>
</reference>
<accession>A0ABY3WBS7</accession>
<evidence type="ECO:0000256" key="2">
    <source>
        <dbReference type="ARBA" id="ARBA00023027"/>
    </source>
</evidence>
<dbReference type="Pfam" id="PF02826">
    <property type="entry name" value="2-Hacid_dh_C"/>
    <property type="match status" value="1"/>
</dbReference>
<dbReference type="EMBL" id="CP093326">
    <property type="protein sequence ID" value="UNK46623.1"/>
    <property type="molecule type" value="Genomic_DNA"/>
</dbReference>
<evidence type="ECO:0000313" key="5">
    <source>
        <dbReference type="Proteomes" id="UP000829069"/>
    </source>
</evidence>
<dbReference type="InterPro" id="IPR050223">
    <property type="entry name" value="D-isomer_2-hydroxyacid_DH"/>
</dbReference>
<organism evidence="4 5">
    <name type="scientific">Arthrobacter sulfonylureivorans</name>
    <dbReference type="NCBI Taxonomy" id="2486855"/>
    <lineage>
        <taxon>Bacteria</taxon>
        <taxon>Bacillati</taxon>
        <taxon>Actinomycetota</taxon>
        <taxon>Actinomycetes</taxon>
        <taxon>Micrococcales</taxon>
        <taxon>Micrococcaceae</taxon>
        <taxon>Arthrobacter</taxon>
    </lineage>
</organism>
<keyword evidence="2" id="KW-0520">NAD</keyword>
<name>A0ABY3WBS7_9MICC</name>
<sequence length="326" mass="34053">MSTKPTAATAAHWTVAIPNRDLLSALGPLPAGIRAVTWDFDGEPDGARLDEIDAVVLPYPDVAGMLPSLAKLKNLKLVQTQTTGVDGIAAAVGPDVAIASAAGVHAASTAELAVGLMLASLRGIDVAARDQLEGRWRHERRLSLADRKVLLVGVGGIGREIARRLEPFEVQLTRVGTHARDDSEGHVHGTEELQELAASHEVVVVITPLTEATRGLIDAAVLAALPDGALVVNVARGPVVDTDALTAEVVSGRLSCALDVTDPEPLLPDHPLWRAANALITPHLGGDSTAFEPRIVQLLKEQLAAVAVGKAPRNLVQPGRFGIGPT</sequence>
<evidence type="ECO:0000259" key="3">
    <source>
        <dbReference type="Pfam" id="PF02826"/>
    </source>
</evidence>
<dbReference type="InterPro" id="IPR029753">
    <property type="entry name" value="D-isomer_DH_CS"/>
</dbReference>
<keyword evidence="1" id="KW-0560">Oxidoreductase</keyword>
<dbReference type="InterPro" id="IPR036291">
    <property type="entry name" value="NAD(P)-bd_dom_sf"/>
</dbReference>
<dbReference type="RefSeq" id="WP_241914594.1">
    <property type="nucleotide sequence ID" value="NZ_CP093326.1"/>
</dbReference>
<dbReference type="PANTHER" id="PTHR10996">
    <property type="entry name" value="2-HYDROXYACID DEHYDROGENASE-RELATED"/>
    <property type="match status" value="1"/>
</dbReference>
<proteinExistence type="predicted"/>